<dbReference type="PANTHER" id="PTHR39613">
    <property type="entry name" value="ANCHORED CELL WALL PROTEIN, PUTATIVE (AFU_ORTHOLOGUE AFUA_4G08960)-RELATED"/>
    <property type="match status" value="1"/>
</dbReference>
<keyword evidence="2" id="KW-0732">Signal</keyword>
<accession>A0A6G1IQW6</accession>
<feature type="domain" description="Ubiquitin 3 binding protein But2 C-terminal" evidence="3">
    <location>
        <begin position="56"/>
        <end position="200"/>
    </location>
</feature>
<dbReference type="InterPro" id="IPR018620">
    <property type="entry name" value="Ubiquitin3-bd_protein_But2_C"/>
</dbReference>
<name>A0A6G1IQW6_9PLEO</name>
<dbReference type="AlphaFoldDB" id="A0A6G1IQW6"/>
<feature type="region of interest" description="Disordered" evidence="1">
    <location>
        <begin position="141"/>
        <end position="160"/>
    </location>
</feature>
<evidence type="ECO:0000256" key="1">
    <source>
        <dbReference type="SAM" id="MobiDB-lite"/>
    </source>
</evidence>
<evidence type="ECO:0000256" key="2">
    <source>
        <dbReference type="SAM" id="SignalP"/>
    </source>
</evidence>
<feature type="compositionally biased region" description="Pro residues" evidence="1">
    <location>
        <begin position="147"/>
        <end position="159"/>
    </location>
</feature>
<sequence length="220" mass="22770">MKTLTLFSAILAMALAAPTNPLLPSNLLTPRTLKKCPANTAQPSGKLPKGAISTSALVPISAKQPNKAFSNSAWAKITPGDYCTIFNLELDPAATQGKVCNLVFDFPSWLQAPGLFTFLGSGKFTFTGYAIGAGAQPGVTTYNNQPAPGPSPPNPPPVMKPGNSYVINSAPCGIPAGTPGPITVSGSLCSKDTLFLFKQSNSFCPLGFFVVLTDDPGAAH</sequence>
<gene>
    <name evidence="4" type="ORF">K458DRAFT_421596</name>
</gene>
<proteinExistence type="predicted"/>
<dbReference type="Pfam" id="PF09792">
    <property type="entry name" value="But2"/>
    <property type="match status" value="1"/>
</dbReference>
<protein>
    <recommendedName>
        <fullName evidence="3">Ubiquitin 3 binding protein But2 C-terminal domain-containing protein</fullName>
    </recommendedName>
</protein>
<dbReference type="PANTHER" id="PTHR39613:SF1">
    <property type="entry name" value="ANCHORED CELL WALL PROTEIN, PUTATIVE (AFU_ORTHOLOGUE AFUA_4G08960)-RELATED"/>
    <property type="match status" value="1"/>
</dbReference>
<feature type="chain" id="PRO_5026246974" description="Ubiquitin 3 binding protein But2 C-terminal domain-containing protein" evidence="2">
    <location>
        <begin position="17"/>
        <end position="220"/>
    </location>
</feature>
<dbReference type="EMBL" id="MU005597">
    <property type="protein sequence ID" value="KAF2680363.1"/>
    <property type="molecule type" value="Genomic_DNA"/>
</dbReference>
<organism evidence="4 5">
    <name type="scientific">Lentithecium fluviatile CBS 122367</name>
    <dbReference type="NCBI Taxonomy" id="1168545"/>
    <lineage>
        <taxon>Eukaryota</taxon>
        <taxon>Fungi</taxon>
        <taxon>Dikarya</taxon>
        <taxon>Ascomycota</taxon>
        <taxon>Pezizomycotina</taxon>
        <taxon>Dothideomycetes</taxon>
        <taxon>Pleosporomycetidae</taxon>
        <taxon>Pleosporales</taxon>
        <taxon>Massarineae</taxon>
        <taxon>Lentitheciaceae</taxon>
        <taxon>Lentithecium</taxon>
    </lineage>
</organism>
<feature type="signal peptide" evidence="2">
    <location>
        <begin position="1"/>
        <end position="16"/>
    </location>
</feature>
<evidence type="ECO:0000259" key="3">
    <source>
        <dbReference type="Pfam" id="PF09792"/>
    </source>
</evidence>
<evidence type="ECO:0000313" key="4">
    <source>
        <dbReference type="EMBL" id="KAF2680363.1"/>
    </source>
</evidence>
<keyword evidence="5" id="KW-1185">Reference proteome</keyword>
<dbReference type="Proteomes" id="UP000799291">
    <property type="component" value="Unassembled WGS sequence"/>
</dbReference>
<evidence type="ECO:0000313" key="5">
    <source>
        <dbReference type="Proteomes" id="UP000799291"/>
    </source>
</evidence>
<dbReference type="OrthoDB" id="4657524at2759"/>
<reference evidence="4" key="1">
    <citation type="journal article" date="2020" name="Stud. Mycol.">
        <title>101 Dothideomycetes genomes: a test case for predicting lifestyles and emergence of pathogens.</title>
        <authorList>
            <person name="Haridas S."/>
            <person name="Albert R."/>
            <person name="Binder M."/>
            <person name="Bloem J."/>
            <person name="Labutti K."/>
            <person name="Salamov A."/>
            <person name="Andreopoulos B."/>
            <person name="Baker S."/>
            <person name="Barry K."/>
            <person name="Bills G."/>
            <person name="Bluhm B."/>
            <person name="Cannon C."/>
            <person name="Castanera R."/>
            <person name="Culley D."/>
            <person name="Daum C."/>
            <person name="Ezra D."/>
            <person name="Gonzalez J."/>
            <person name="Henrissat B."/>
            <person name="Kuo A."/>
            <person name="Liang C."/>
            <person name="Lipzen A."/>
            <person name="Lutzoni F."/>
            <person name="Magnuson J."/>
            <person name="Mondo S."/>
            <person name="Nolan M."/>
            <person name="Ohm R."/>
            <person name="Pangilinan J."/>
            <person name="Park H.-J."/>
            <person name="Ramirez L."/>
            <person name="Alfaro M."/>
            <person name="Sun H."/>
            <person name="Tritt A."/>
            <person name="Yoshinaga Y."/>
            <person name="Zwiers L.-H."/>
            <person name="Turgeon B."/>
            <person name="Goodwin S."/>
            <person name="Spatafora J."/>
            <person name="Crous P."/>
            <person name="Grigoriev I."/>
        </authorList>
    </citation>
    <scope>NUCLEOTIDE SEQUENCE</scope>
    <source>
        <strain evidence="4">CBS 122367</strain>
    </source>
</reference>